<evidence type="ECO:0000256" key="6">
    <source>
        <dbReference type="SAM" id="MobiDB-lite"/>
    </source>
</evidence>
<evidence type="ECO:0000313" key="8">
    <source>
        <dbReference type="EMBL" id="MDZ5758157.1"/>
    </source>
</evidence>
<dbReference type="CDD" id="cd02932">
    <property type="entry name" value="OYE_YqiM_FMN"/>
    <property type="match status" value="1"/>
</dbReference>
<gene>
    <name evidence="8" type="ORF">RAK27_05740</name>
</gene>
<dbReference type="EMBL" id="JAVBVO010000003">
    <property type="protein sequence ID" value="MDZ5758157.1"/>
    <property type="molecule type" value="Genomic_DNA"/>
</dbReference>
<dbReference type="InterPro" id="IPR001155">
    <property type="entry name" value="OxRdtase_FMN_N"/>
</dbReference>
<dbReference type="GeneID" id="83605799"/>
<feature type="region of interest" description="Disordered" evidence="6">
    <location>
        <begin position="109"/>
        <end position="128"/>
    </location>
</feature>
<dbReference type="Proteomes" id="UP001290462">
    <property type="component" value="Unassembled WGS sequence"/>
</dbReference>
<protein>
    <submittedName>
        <fullName evidence="8">NADH:flavin oxidoreductase/NADH oxidase</fullName>
    </submittedName>
</protein>
<evidence type="ECO:0000256" key="4">
    <source>
        <dbReference type="ARBA" id="ARBA00022857"/>
    </source>
</evidence>
<keyword evidence="4" id="KW-0521">NADP</keyword>
<dbReference type="Gene3D" id="3.20.20.70">
    <property type="entry name" value="Aldolase class I"/>
    <property type="match status" value="1"/>
</dbReference>
<evidence type="ECO:0000256" key="2">
    <source>
        <dbReference type="ARBA" id="ARBA00022630"/>
    </source>
</evidence>
<dbReference type="InterPro" id="IPR044152">
    <property type="entry name" value="YqjM-like"/>
</dbReference>
<keyword evidence="2" id="KW-0285">Flavoprotein</keyword>
<dbReference type="AlphaFoldDB" id="A0AAW9K340"/>
<keyword evidence="5" id="KW-0560">Oxidoreductase</keyword>
<dbReference type="PANTHER" id="PTHR43303">
    <property type="entry name" value="NADPH DEHYDROGENASE C23G7.10C-RELATED"/>
    <property type="match status" value="1"/>
</dbReference>
<evidence type="ECO:0000256" key="1">
    <source>
        <dbReference type="ARBA" id="ARBA00001917"/>
    </source>
</evidence>
<comment type="caution">
    <text evidence="8">The sequence shown here is derived from an EMBL/GenBank/DDBJ whole genome shotgun (WGS) entry which is preliminary data.</text>
</comment>
<comment type="cofactor">
    <cofactor evidence="1">
        <name>FMN</name>
        <dbReference type="ChEBI" id="CHEBI:58210"/>
    </cofactor>
</comment>
<feature type="domain" description="NADH:flavin oxidoreductase/NADH oxidase N-terminal" evidence="7">
    <location>
        <begin position="8"/>
        <end position="323"/>
    </location>
</feature>
<keyword evidence="3" id="KW-0288">FMN</keyword>
<reference evidence="8" key="1">
    <citation type="submission" date="2023-08" db="EMBL/GenBank/DDBJ databases">
        <title>Genomic characterization of piscicolin 126 produced by Carnobacterium maltaromaticum CM22 strain isolated from salmon (Salmo salar).</title>
        <authorList>
            <person name="Gonzalez-Gragera E."/>
            <person name="Garcia-Lopez J.D."/>
            <person name="Teso-Perez C."/>
            <person name="Gimenez-Hernandez I."/>
            <person name="Peralta-Sanchez J.M."/>
            <person name="Valdivia E."/>
            <person name="Montalban-Lopez M."/>
            <person name="Martin-Platero A.M."/>
            <person name="Banos A."/>
            <person name="Martinez-Bueno M."/>
        </authorList>
    </citation>
    <scope>NUCLEOTIDE SEQUENCE</scope>
    <source>
        <strain evidence="8">CM22</strain>
    </source>
</reference>
<evidence type="ECO:0000256" key="3">
    <source>
        <dbReference type="ARBA" id="ARBA00022643"/>
    </source>
</evidence>
<dbReference type="RefSeq" id="WP_229251327.1">
    <property type="nucleotide sequence ID" value="NZ_CP185245.1"/>
</dbReference>
<dbReference type="SUPFAM" id="SSF51395">
    <property type="entry name" value="FMN-linked oxidoreductases"/>
    <property type="match status" value="1"/>
</dbReference>
<sequence length="343" mass="37804">MVNLDHSFSIKGLTLKNRIVMAPMCQYSVEKEDGKPNDWHFVHYVSRAVGGVGLILIEMTDVEPNGRITNNDLGLWTDEQIPAFKKIIDDVHRQGAKIGIQIAHAGRKAQDTEEPVGATNQPIEDGVSRRGVPRALTTEEVGAMVDKYKDAARRAVEAGVDTIEIHGAHGYLIHQFISPLVNTREDQYGQDLARFPVEIIKAVKSVMPDDMPLLMRLSAIEYVENGYDIQHSLEIAKKCQEAGVDVFHISSGGEGTPGTLKPGNYPGYQVPMARKYREMLNVPVIAVGKLESPELAEAVIANQDADLVAIGRGLLDDPYWGIHALKKIGKSVVPPKQYERGIR</sequence>
<dbReference type="Pfam" id="PF00724">
    <property type="entry name" value="Oxidored_FMN"/>
    <property type="match status" value="1"/>
</dbReference>
<dbReference type="GO" id="GO:0003959">
    <property type="term" value="F:NADPH dehydrogenase activity"/>
    <property type="evidence" value="ECO:0007669"/>
    <property type="project" value="InterPro"/>
</dbReference>
<name>A0AAW9K340_CARML</name>
<evidence type="ECO:0000256" key="5">
    <source>
        <dbReference type="ARBA" id="ARBA00023002"/>
    </source>
</evidence>
<accession>A0AAW9K340</accession>
<evidence type="ECO:0000313" key="9">
    <source>
        <dbReference type="Proteomes" id="UP001290462"/>
    </source>
</evidence>
<dbReference type="PANTHER" id="PTHR43303:SF4">
    <property type="entry name" value="NADPH DEHYDROGENASE C23G7.10C-RELATED"/>
    <property type="match status" value="1"/>
</dbReference>
<dbReference type="GO" id="GO:0050661">
    <property type="term" value="F:NADP binding"/>
    <property type="evidence" value="ECO:0007669"/>
    <property type="project" value="InterPro"/>
</dbReference>
<dbReference type="GO" id="GO:0010181">
    <property type="term" value="F:FMN binding"/>
    <property type="evidence" value="ECO:0007669"/>
    <property type="project" value="InterPro"/>
</dbReference>
<dbReference type="InterPro" id="IPR013785">
    <property type="entry name" value="Aldolase_TIM"/>
</dbReference>
<evidence type="ECO:0000259" key="7">
    <source>
        <dbReference type="Pfam" id="PF00724"/>
    </source>
</evidence>
<organism evidence="8 9">
    <name type="scientific">Carnobacterium maltaromaticum</name>
    <name type="common">Carnobacterium piscicola</name>
    <dbReference type="NCBI Taxonomy" id="2751"/>
    <lineage>
        <taxon>Bacteria</taxon>
        <taxon>Bacillati</taxon>
        <taxon>Bacillota</taxon>
        <taxon>Bacilli</taxon>
        <taxon>Lactobacillales</taxon>
        <taxon>Carnobacteriaceae</taxon>
        <taxon>Carnobacterium</taxon>
    </lineage>
</organism>
<proteinExistence type="predicted"/>